<name>A0A0C9WQS4_9AGAR</name>
<protein>
    <submittedName>
        <fullName evidence="1">Uncharacterized protein</fullName>
    </submittedName>
</protein>
<dbReference type="HOGENOM" id="CLU_099691_2_0_1"/>
<dbReference type="OrthoDB" id="3252425at2759"/>
<dbReference type="InterPro" id="IPR012337">
    <property type="entry name" value="RNaseH-like_sf"/>
</dbReference>
<keyword evidence="2" id="KW-1185">Reference proteome</keyword>
<evidence type="ECO:0000313" key="2">
    <source>
        <dbReference type="Proteomes" id="UP000054477"/>
    </source>
</evidence>
<sequence length="95" mass="11091">QLRAIANTIKNSSTILLPQWLAKLEELQLKVRIMPHDVSTRWNSTFDMLDFAIAYRTALDDLTSNRDLNLRKYKLEDDEWAVAINLRDMLKACIL</sequence>
<accession>A0A0C9WQS4</accession>
<dbReference type="Proteomes" id="UP000054477">
    <property type="component" value="Unassembled WGS sequence"/>
</dbReference>
<gene>
    <name evidence="1" type="ORF">K443DRAFT_117083</name>
</gene>
<reference evidence="1 2" key="1">
    <citation type="submission" date="2014-04" db="EMBL/GenBank/DDBJ databases">
        <authorList>
            <consortium name="DOE Joint Genome Institute"/>
            <person name="Kuo A."/>
            <person name="Kohler A."/>
            <person name="Nagy L.G."/>
            <person name="Floudas D."/>
            <person name="Copeland A."/>
            <person name="Barry K.W."/>
            <person name="Cichocki N."/>
            <person name="Veneault-Fourrey C."/>
            <person name="LaButti K."/>
            <person name="Lindquist E.A."/>
            <person name="Lipzen A."/>
            <person name="Lundell T."/>
            <person name="Morin E."/>
            <person name="Murat C."/>
            <person name="Sun H."/>
            <person name="Tunlid A."/>
            <person name="Henrissat B."/>
            <person name="Grigoriev I.V."/>
            <person name="Hibbett D.S."/>
            <person name="Martin F."/>
            <person name="Nordberg H.P."/>
            <person name="Cantor M.N."/>
            <person name="Hua S.X."/>
        </authorList>
    </citation>
    <scope>NUCLEOTIDE SEQUENCE [LARGE SCALE GENOMIC DNA]</scope>
    <source>
        <strain evidence="1 2">LaAM-08-1</strain>
    </source>
</reference>
<dbReference type="SUPFAM" id="SSF53098">
    <property type="entry name" value="Ribonuclease H-like"/>
    <property type="match status" value="1"/>
</dbReference>
<dbReference type="AlphaFoldDB" id="A0A0C9WQS4"/>
<evidence type="ECO:0000313" key="1">
    <source>
        <dbReference type="EMBL" id="KIJ90113.1"/>
    </source>
</evidence>
<proteinExistence type="predicted"/>
<feature type="non-terminal residue" evidence="1">
    <location>
        <position position="1"/>
    </location>
</feature>
<reference evidence="2" key="2">
    <citation type="submission" date="2015-01" db="EMBL/GenBank/DDBJ databases">
        <title>Evolutionary Origins and Diversification of the Mycorrhizal Mutualists.</title>
        <authorList>
            <consortium name="DOE Joint Genome Institute"/>
            <consortium name="Mycorrhizal Genomics Consortium"/>
            <person name="Kohler A."/>
            <person name="Kuo A."/>
            <person name="Nagy L.G."/>
            <person name="Floudas D."/>
            <person name="Copeland A."/>
            <person name="Barry K.W."/>
            <person name="Cichocki N."/>
            <person name="Veneault-Fourrey C."/>
            <person name="LaButti K."/>
            <person name="Lindquist E.A."/>
            <person name="Lipzen A."/>
            <person name="Lundell T."/>
            <person name="Morin E."/>
            <person name="Murat C."/>
            <person name="Riley R."/>
            <person name="Ohm R."/>
            <person name="Sun H."/>
            <person name="Tunlid A."/>
            <person name="Henrissat B."/>
            <person name="Grigoriev I.V."/>
            <person name="Hibbett D.S."/>
            <person name="Martin F."/>
        </authorList>
    </citation>
    <scope>NUCLEOTIDE SEQUENCE [LARGE SCALE GENOMIC DNA]</scope>
    <source>
        <strain evidence="2">LaAM-08-1</strain>
    </source>
</reference>
<dbReference type="EMBL" id="KN839282">
    <property type="protein sequence ID" value="KIJ90113.1"/>
    <property type="molecule type" value="Genomic_DNA"/>
</dbReference>
<organism evidence="1 2">
    <name type="scientific">Laccaria amethystina LaAM-08-1</name>
    <dbReference type="NCBI Taxonomy" id="1095629"/>
    <lineage>
        <taxon>Eukaryota</taxon>
        <taxon>Fungi</taxon>
        <taxon>Dikarya</taxon>
        <taxon>Basidiomycota</taxon>
        <taxon>Agaricomycotina</taxon>
        <taxon>Agaricomycetes</taxon>
        <taxon>Agaricomycetidae</taxon>
        <taxon>Agaricales</taxon>
        <taxon>Agaricineae</taxon>
        <taxon>Hydnangiaceae</taxon>
        <taxon>Laccaria</taxon>
    </lineage>
</organism>